<keyword evidence="1" id="KW-0732">Signal</keyword>
<evidence type="ECO:0000313" key="6">
    <source>
        <dbReference type="EMBL" id="MBD8030286.1"/>
    </source>
</evidence>
<dbReference type="GO" id="GO:0005507">
    <property type="term" value="F:copper ion binding"/>
    <property type="evidence" value="ECO:0007669"/>
    <property type="project" value="InterPro"/>
</dbReference>
<keyword evidence="4" id="KW-0812">Transmembrane</keyword>
<reference evidence="6 7" key="1">
    <citation type="submission" date="2020-08" db="EMBL/GenBank/DDBJ databases">
        <title>A Genomic Blueprint of the Chicken Gut Microbiome.</title>
        <authorList>
            <person name="Gilroy R."/>
            <person name="Ravi A."/>
            <person name="Getino M."/>
            <person name="Pursley I."/>
            <person name="Horton D.L."/>
            <person name="Alikhan N.-F."/>
            <person name="Baker D."/>
            <person name="Gharbi K."/>
            <person name="Hall N."/>
            <person name="Watson M."/>
            <person name="Adriaenssens E.M."/>
            <person name="Foster-Nyarko E."/>
            <person name="Jarju S."/>
            <person name="Secka A."/>
            <person name="Antonio M."/>
            <person name="Oren A."/>
            <person name="Chaudhuri R."/>
            <person name="La Ragione R.M."/>
            <person name="Hildebrand F."/>
            <person name="Pallen M.J."/>
        </authorList>
    </citation>
    <scope>NUCLEOTIDE SEQUENCE [LARGE SCALE GENOMIC DNA]</scope>
    <source>
        <strain evidence="6 7">Sa1YVA5</strain>
    </source>
</reference>
<gene>
    <name evidence="6" type="ORF">H9627_08145</name>
</gene>
<dbReference type="GO" id="GO:0046688">
    <property type="term" value="P:response to copper ion"/>
    <property type="evidence" value="ECO:0007669"/>
    <property type="project" value="InterPro"/>
</dbReference>
<name>A0A8I0LCD5_9CORY</name>
<dbReference type="AlphaFoldDB" id="A0A8I0LCD5"/>
<protein>
    <submittedName>
        <fullName evidence="6">Copper resistance protein CopC</fullName>
    </submittedName>
</protein>
<comment type="caution">
    <text evidence="6">The sequence shown here is derived from an EMBL/GenBank/DDBJ whole genome shotgun (WGS) entry which is preliminary data.</text>
</comment>
<dbReference type="InterPro" id="IPR007348">
    <property type="entry name" value="CopC_dom"/>
</dbReference>
<accession>A0A8I0LCD5</accession>
<dbReference type="InterPro" id="IPR014756">
    <property type="entry name" value="Ig_E-set"/>
</dbReference>
<organism evidence="6 7">
    <name type="scientific">Corynebacterium gallinarum</name>
    <dbReference type="NCBI Taxonomy" id="2762214"/>
    <lineage>
        <taxon>Bacteria</taxon>
        <taxon>Bacillati</taxon>
        <taxon>Actinomycetota</taxon>
        <taxon>Actinomycetes</taxon>
        <taxon>Mycobacteriales</taxon>
        <taxon>Corynebacteriaceae</taxon>
        <taxon>Corynebacterium</taxon>
    </lineage>
</organism>
<keyword evidence="4" id="KW-0472">Membrane</keyword>
<dbReference type="RefSeq" id="WP_191733516.1">
    <property type="nucleotide sequence ID" value="NZ_JACSPR010000005.1"/>
</dbReference>
<dbReference type="InterPro" id="IPR014755">
    <property type="entry name" value="Cu-Rt/internalin_Ig-like"/>
</dbReference>
<feature type="domain" description="CopC" evidence="5">
    <location>
        <begin position="46"/>
        <end position="142"/>
    </location>
</feature>
<keyword evidence="2" id="KW-0186">Copper</keyword>
<evidence type="ECO:0000256" key="3">
    <source>
        <dbReference type="SAM" id="MobiDB-lite"/>
    </source>
</evidence>
<feature type="region of interest" description="Disordered" evidence="3">
    <location>
        <begin position="149"/>
        <end position="171"/>
    </location>
</feature>
<dbReference type="GO" id="GO:0042597">
    <property type="term" value="C:periplasmic space"/>
    <property type="evidence" value="ECO:0007669"/>
    <property type="project" value="InterPro"/>
</dbReference>
<feature type="transmembrane region" description="Helical" evidence="4">
    <location>
        <begin position="181"/>
        <end position="202"/>
    </location>
</feature>
<sequence>MAQIEAGMIQRAGGWNGFRFKRSAAVAMAGMLAAVPLAFSPVATAHDVVLGSTPENGAVVEEFPDTIELEFSGIPQDLFNTVALSNADTGEILFSGSPELSERNLVIDVPADVETGPGNYAVGFQITSSDGHATKGSIAFEVTGGAADTTEASAAASPEPSMQAEEPQATETGIAGLESPWNWLLGGAGVLVIAGAIVMMIAKGRNSK</sequence>
<proteinExistence type="predicted"/>
<keyword evidence="4" id="KW-1133">Transmembrane helix</keyword>
<feature type="compositionally biased region" description="Low complexity" evidence="3">
    <location>
        <begin position="149"/>
        <end position="169"/>
    </location>
</feature>
<evidence type="ECO:0000256" key="1">
    <source>
        <dbReference type="ARBA" id="ARBA00022729"/>
    </source>
</evidence>
<evidence type="ECO:0000259" key="5">
    <source>
        <dbReference type="Pfam" id="PF04234"/>
    </source>
</evidence>
<evidence type="ECO:0000313" key="7">
    <source>
        <dbReference type="Proteomes" id="UP000650224"/>
    </source>
</evidence>
<dbReference type="Proteomes" id="UP000650224">
    <property type="component" value="Unassembled WGS sequence"/>
</dbReference>
<dbReference type="Pfam" id="PF04234">
    <property type="entry name" value="CopC"/>
    <property type="match status" value="1"/>
</dbReference>
<dbReference type="Gene3D" id="2.60.40.1220">
    <property type="match status" value="1"/>
</dbReference>
<evidence type="ECO:0000256" key="2">
    <source>
        <dbReference type="ARBA" id="ARBA00023008"/>
    </source>
</evidence>
<evidence type="ECO:0000256" key="4">
    <source>
        <dbReference type="SAM" id="Phobius"/>
    </source>
</evidence>
<dbReference type="EMBL" id="JACSPR010000005">
    <property type="protein sequence ID" value="MBD8030286.1"/>
    <property type="molecule type" value="Genomic_DNA"/>
</dbReference>
<dbReference type="SUPFAM" id="SSF81296">
    <property type="entry name" value="E set domains"/>
    <property type="match status" value="1"/>
</dbReference>
<keyword evidence="7" id="KW-1185">Reference proteome</keyword>